<accession>A0A3G4ZZS5</accession>
<keyword evidence="1" id="KW-0812">Transmembrane</keyword>
<sequence>MNLHHVFAIGVQTSGQDVSTNQILSIGVVLIDLPNRSILSRETIGPISEIYQSLNDSIDKFVEHIKSLKKKYNMNPNNIGMVINSRTTERCHLDMSLNHFGHPTITELLSESPAVYCPITIAELIDQIVILKDCFLPVDLQVPPAKTDDYCYAKNHAEMLIHYINLLKHRVLFIEKRRIEDANKRSPLHRKNLKLFALGTIIFAAILIPSYFLQKLYKSAR</sequence>
<protein>
    <submittedName>
        <fullName evidence="2">Uncharacterized protein</fullName>
    </submittedName>
</protein>
<keyword evidence="1" id="KW-0472">Membrane</keyword>
<evidence type="ECO:0000256" key="1">
    <source>
        <dbReference type="SAM" id="Phobius"/>
    </source>
</evidence>
<dbReference type="EMBL" id="MK072243">
    <property type="protein sequence ID" value="AYV80435.1"/>
    <property type="molecule type" value="Genomic_DNA"/>
</dbReference>
<feature type="transmembrane region" description="Helical" evidence="1">
    <location>
        <begin position="193"/>
        <end position="213"/>
    </location>
</feature>
<keyword evidence="1" id="KW-1133">Transmembrane helix</keyword>
<evidence type="ECO:0000313" key="2">
    <source>
        <dbReference type="EMBL" id="AYV80435.1"/>
    </source>
</evidence>
<proteinExistence type="predicted"/>
<organism evidence="2">
    <name type="scientific">Harvfovirus sp</name>
    <dbReference type="NCBI Taxonomy" id="2487768"/>
    <lineage>
        <taxon>Viruses</taxon>
        <taxon>Varidnaviria</taxon>
        <taxon>Bamfordvirae</taxon>
        <taxon>Nucleocytoviricota</taxon>
        <taxon>Megaviricetes</taxon>
        <taxon>Imitervirales</taxon>
        <taxon>Mimiviridae</taxon>
        <taxon>Klosneuvirinae</taxon>
    </lineage>
</organism>
<name>A0A3G4ZZS5_9VIRU</name>
<gene>
    <name evidence="2" type="ORF">Harvfovirus1_60</name>
</gene>
<reference evidence="2" key="1">
    <citation type="submission" date="2018-10" db="EMBL/GenBank/DDBJ databases">
        <title>Hidden diversity of soil giant viruses.</title>
        <authorList>
            <person name="Schulz F."/>
            <person name="Alteio L."/>
            <person name="Goudeau D."/>
            <person name="Ryan E.M."/>
            <person name="Malmstrom R.R."/>
            <person name="Blanchard J."/>
            <person name="Woyke T."/>
        </authorList>
    </citation>
    <scope>NUCLEOTIDE SEQUENCE</scope>
    <source>
        <strain evidence="2">HAV1</strain>
    </source>
</reference>